<feature type="compositionally biased region" description="Polar residues" evidence="1">
    <location>
        <begin position="146"/>
        <end position="163"/>
    </location>
</feature>
<dbReference type="PANTHER" id="PTHR21505">
    <property type="entry name" value="MADF DOMAIN-CONTAINING PROTEIN-RELATED"/>
    <property type="match status" value="1"/>
</dbReference>
<evidence type="ECO:0000256" key="1">
    <source>
        <dbReference type="SAM" id="MobiDB-lite"/>
    </source>
</evidence>
<dbReference type="Pfam" id="PF10545">
    <property type="entry name" value="MADF_DNA_bdg"/>
    <property type="match status" value="1"/>
</dbReference>
<dbReference type="EnsemblMetazoa" id="SCAU001621-RA">
    <property type="protein sequence ID" value="SCAU001621-PA"/>
    <property type="gene ID" value="SCAU001621"/>
</dbReference>
<gene>
    <name evidence="3" type="primary">106094424</name>
</gene>
<dbReference type="VEuPathDB" id="VectorBase:SCAU001621"/>
<sequence>MWNKKLVELLITKYQEHSNLYNTKNSNYLDRSKRTRSLNAIANELKQYCEEITVEDIKRKIHTLRSQYIRELREHHKRSDSGIKLWCFDQLEFLRPFSSLRSSQSYAPIKKPSRSDHDEDTLQDELEYEEVTLDTSTKWEKKNPKRYSSTVETKQSPQHDNGTLQDDLEFEEVAIETNNKWEQKNPSKRYSNAVDMTTSKRQRHYEEEQEQYGSAAAYVQSDEMSLEEPPETATHESYHTYPTGAQETSIEITTDLSNGDMDDLIDVEIDEEDMRIMENVMPRSKESQRLQQELCKAETDYYISKARYFSKLTENTQIKRALMVLQSRKLQLEIDKLTRDN</sequence>
<dbReference type="Proteomes" id="UP000095300">
    <property type="component" value="Unassembled WGS sequence"/>
</dbReference>
<dbReference type="PANTHER" id="PTHR21505:SF12">
    <property type="entry name" value="MADF DOMAIN-CONTAINING PROTEIN-RELATED"/>
    <property type="match status" value="1"/>
</dbReference>
<dbReference type="PROSITE" id="PS51029">
    <property type="entry name" value="MADF"/>
    <property type="match status" value="1"/>
</dbReference>
<dbReference type="OrthoDB" id="8881252at2759"/>
<dbReference type="InterPro" id="IPR006578">
    <property type="entry name" value="MADF-dom"/>
</dbReference>
<organism evidence="3 4">
    <name type="scientific">Stomoxys calcitrans</name>
    <name type="common">Stable fly</name>
    <name type="synonym">Conops calcitrans</name>
    <dbReference type="NCBI Taxonomy" id="35570"/>
    <lineage>
        <taxon>Eukaryota</taxon>
        <taxon>Metazoa</taxon>
        <taxon>Ecdysozoa</taxon>
        <taxon>Arthropoda</taxon>
        <taxon>Hexapoda</taxon>
        <taxon>Insecta</taxon>
        <taxon>Pterygota</taxon>
        <taxon>Neoptera</taxon>
        <taxon>Endopterygota</taxon>
        <taxon>Diptera</taxon>
        <taxon>Brachycera</taxon>
        <taxon>Muscomorpha</taxon>
        <taxon>Muscoidea</taxon>
        <taxon>Muscidae</taxon>
        <taxon>Stomoxys</taxon>
    </lineage>
</organism>
<protein>
    <recommendedName>
        <fullName evidence="2">MADF domain-containing protein</fullName>
    </recommendedName>
</protein>
<name>A0A1I8NSG9_STOCA</name>
<reference evidence="3" key="1">
    <citation type="submission" date="2020-05" db="UniProtKB">
        <authorList>
            <consortium name="EnsemblMetazoa"/>
        </authorList>
    </citation>
    <scope>IDENTIFICATION</scope>
    <source>
        <strain evidence="3">USDA</strain>
    </source>
</reference>
<dbReference type="SMART" id="SM00595">
    <property type="entry name" value="MADF"/>
    <property type="match status" value="1"/>
</dbReference>
<proteinExistence type="predicted"/>
<dbReference type="KEGG" id="scac:106094424"/>
<feature type="domain" description="MADF" evidence="2">
    <location>
        <begin position="9"/>
        <end position="99"/>
    </location>
</feature>
<feature type="region of interest" description="Disordered" evidence="1">
    <location>
        <begin position="133"/>
        <end position="163"/>
    </location>
</feature>
<evidence type="ECO:0000259" key="2">
    <source>
        <dbReference type="PROSITE" id="PS51029"/>
    </source>
</evidence>
<evidence type="ECO:0000313" key="3">
    <source>
        <dbReference type="EnsemblMetazoa" id="SCAU001621-PA"/>
    </source>
</evidence>
<dbReference type="AlphaFoldDB" id="A0A1I8NSG9"/>
<accession>A0A1I8NSG9</accession>
<evidence type="ECO:0000313" key="4">
    <source>
        <dbReference type="Proteomes" id="UP000095300"/>
    </source>
</evidence>
<keyword evidence="4" id="KW-1185">Reference proteome</keyword>